<proteinExistence type="predicted"/>
<name>A0A7J0DNA9_9ERIC</name>
<organism evidence="2 3">
    <name type="scientific">Actinidia rufa</name>
    <dbReference type="NCBI Taxonomy" id="165716"/>
    <lineage>
        <taxon>Eukaryota</taxon>
        <taxon>Viridiplantae</taxon>
        <taxon>Streptophyta</taxon>
        <taxon>Embryophyta</taxon>
        <taxon>Tracheophyta</taxon>
        <taxon>Spermatophyta</taxon>
        <taxon>Magnoliopsida</taxon>
        <taxon>eudicotyledons</taxon>
        <taxon>Gunneridae</taxon>
        <taxon>Pentapetalae</taxon>
        <taxon>asterids</taxon>
        <taxon>Ericales</taxon>
        <taxon>Actinidiaceae</taxon>
        <taxon>Actinidia</taxon>
    </lineage>
</organism>
<dbReference type="AlphaFoldDB" id="A0A7J0DNA9"/>
<reference evidence="3" key="1">
    <citation type="submission" date="2019-07" db="EMBL/GenBank/DDBJ databases">
        <title>De Novo Assembly of kiwifruit Actinidia rufa.</title>
        <authorList>
            <person name="Sugita-Konishi S."/>
            <person name="Sato K."/>
            <person name="Mori E."/>
            <person name="Abe Y."/>
            <person name="Kisaki G."/>
            <person name="Hamano K."/>
            <person name="Suezawa K."/>
            <person name="Otani M."/>
            <person name="Fukuda T."/>
            <person name="Manabe T."/>
            <person name="Gomi K."/>
            <person name="Tabuchi M."/>
            <person name="Akimitsu K."/>
            <person name="Kataoka I."/>
        </authorList>
    </citation>
    <scope>NUCLEOTIDE SEQUENCE [LARGE SCALE GENOMIC DNA]</scope>
    <source>
        <strain evidence="3">cv. Fuchu</strain>
    </source>
</reference>
<accession>A0A7J0DNA9</accession>
<evidence type="ECO:0000256" key="1">
    <source>
        <dbReference type="SAM" id="MobiDB-lite"/>
    </source>
</evidence>
<feature type="region of interest" description="Disordered" evidence="1">
    <location>
        <begin position="156"/>
        <end position="175"/>
    </location>
</feature>
<feature type="region of interest" description="Disordered" evidence="1">
    <location>
        <begin position="682"/>
        <end position="710"/>
    </location>
</feature>
<evidence type="ECO:0000313" key="3">
    <source>
        <dbReference type="Proteomes" id="UP000585474"/>
    </source>
</evidence>
<dbReference type="Proteomes" id="UP000585474">
    <property type="component" value="Unassembled WGS sequence"/>
</dbReference>
<gene>
    <name evidence="2" type="ORF">Acr_00g0060000</name>
</gene>
<feature type="compositionally biased region" description="Basic and acidic residues" evidence="1">
    <location>
        <begin position="685"/>
        <end position="706"/>
    </location>
</feature>
<comment type="caution">
    <text evidence="2">The sequence shown here is derived from an EMBL/GenBank/DDBJ whole genome shotgun (WGS) entry which is preliminary data.</text>
</comment>
<dbReference type="EMBL" id="BJWL01000319">
    <property type="protein sequence ID" value="GFS38890.1"/>
    <property type="molecule type" value="Genomic_DNA"/>
</dbReference>
<evidence type="ECO:0000313" key="2">
    <source>
        <dbReference type="EMBL" id="GFS38890.1"/>
    </source>
</evidence>
<sequence>MSTPVVALASSVGDDLAKFHRLVLPRSRGFGDKHRLGRSWATSSDMARLQTLYKSNIQLPISERRIEPLELNCNIMESQLAEGGVTVDVIDVAIGSLTANHWTKIIEPITLCQRYPFYLFLKQIKFVKYQKEVHLIKGWMSDNVLKELLAQILEGSGGDSKYSTSPKGEEGQYPGSGELMSTPMVAGELSGDDLVKFHGLVYLGQEGSEMSNLWGDHGRPVLRWRVINDNYGVNSKQRHVALQTDTLAGALNADMVARLASECIWTPGALYIYGVFPLTSTLCHRRYALALDSTPPRLTRDRPASSTSSRSISFLARRGFTRGEPLIAIPLSRGETNIMTIEELNALRETYSFPPEVQARLPDEGETITSTRPGEARNKKVLLGDTQQRQGWKSKLFFVSGDEWEIPAGTSPVFDEASQYQCCWTQSRSAEYLALPNLGRRGRRATIVRAEKLRALKRRGESENPHDQARRESPSRDDSIECLGSIRTNLRRLLPHIPDLTLLRWLGEAMSKRVSFKKIGEKLGKSGECEPGDSRSGEGVVIGRQAARREYHQLASKKGKADNSRRERGSASPLRLKRKHRAKPRPFQPPLSLAPGSPWWPRSCWRGVIPPADKEKVEKLTLDQTATKLFHVIGQALVLGSSLAVQSREAGELASLQEGQAASMETEIARLQKVAADLDQQLAESRAREQHTNDELAKAKSDRDSLSDQCGRSGVLVNELREALNKSKDSAVEEFKSSSEFMVAVEMRPLNTSARGLTSAK</sequence>
<feature type="region of interest" description="Disordered" evidence="1">
    <location>
        <begin position="551"/>
        <end position="593"/>
    </location>
</feature>
<feature type="region of interest" description="Disordered" evidence="1">
    <location>
        <begin position="456"/>
        <end position="478"/>
    </location>
</feature>
<keyword evidence="3" id="KW-1185">Reference proteome</keyword>
<feature type="compositionally biased region" description="Basic residues" evidence="1">
    <location>
        <begin position="575"/>
        <end position="584"/>
    </location>
</feature>
<protein>
    <submittedName>
        <fullName evidence="2">Extra-large G-protein 1</fullName>
    </submittedName>
</protein>
<feature type="compositionally biased region" description="Basic and acidic residues" evidence="1">
    <location>
        <begin position="559"/>
        <end position="569"/>
    </location>
</feature>